<accession>A0ABQ3QP94</accession>
<comment type="caution">
    <text evidence="2">The sequence shown here is derived from an EMBL/GenBank/DDBJ whole genome shotgun (WGS) entry which is preliminary data.</text>
</comment>
<keyword evidence="3" id="KW-1185">Reference proteome</keyword>
<organism evidence="2 3">
    <name type="scientific">Streptomyces violascens</name>
    <dbReference type="NCBI Taxonomy" id="67381"/>
    <lineage>
        <taxon>Bacteria</taxon>
        <taxon>Bacillati</taxon>
        <taxon>Actinomycetota</taxon>
        <taxon>Actinomycetes</taxon>
        <taxon>Kitasatosporales</taxon>
        <taxon>Streptomycetaceae</taxon>
        <taxon>Streptomyces</taxon>
    </lineage>
</organism>
<reference evidence="2" key="1">
    <citation type="submission" date="2024-05" db="EMBL/GenBank/DDBJ databases">
        <title>Whole genome shotgun sequence of Streptomyces violascens NBRC 12920.</title>
        <authorList>
            <person name="Komaki H."/>
            <person name="Tamura T."/>
        </authorList>
    </citation>
    <scope>NUCLEOTIDE SEQUENCE</scope>
    <source>
        <strain evidence="2">NBRC 12920</strain>
    </source>
</reference>
<evidence type="ECO:0000313" key="3">
    <source>
        <dbReference type="Proteomes" id="UP001050808"/>
    </source>
</evidence>
<evidence type="ECO:0000313" key="2">
    <source>
        <dbReference type="EMBL" id="GHI39096.1"/>
    </source>
</evidence>
<dbReference type="EMBL" id="BNDY01000011">
    <property type="protein sequence ID" value="GHI39096.1"/>
    <property type="molecule type" value="Genomic_DNA"/>
</dbReference>
<proteinExistence type="predicted"/>
<dbReference type="Proteomes" id="UP001050808">
    <property type="component" value="Unassembled WGS sequence"/>
</dbReference>
<protein>
    <submittedName>
        <fullName evidence="2">Uncharacterized protein</fullName>
    </submittedName>
</protein>
<evidence type="ECO:0000256" key="1">
    <source>
        <dbReference type="SAM" id="MobiDB-lite"/>
    </source>
</evidence>
<name>A0ABQ3QP94_9ACTN</name>
<feature type="compositionally biased region" description="Basic and acidic residues" evidence="1">
    <location>
        <begin position="69"/>
        <end position="80"/>
    </location>
</feature>
<sequence length="116" mass="12414">MDPLDLAARPEDPLDLGIHRDRGATPPGGPRRSRVPPDRQLHRGLPELPCQPRQRPPPHLGGMQPPGHDPGRRTDQHPRDGASIPPDPTAAHCPVSLAHCTGVTAVLLPAPLAYCT</sequence>
<feature type="region of interest" description="Disordered" evidence="1">
    <location>
        <begin position="1"/>
        <end position="92"/>
    </location>
</feature>
<gene>
    <name evidence="2" type="ORF">Sviol_35040</name>
</gene>
<feature type="compositionally biased region" description="Basic and acidic residues" evidence="1">
    <location>
        <begin position="8"/>
        <end position="23"/>
    </location>
</feature>
<feature type="compositionally biased region" description="Basic and acidic residues" evidence="1">
    <location>
        <begin position="35"/>
        <end position="45"/>
    </location>
</feature>